<protein>
    <recommendedName>
        <fullName evidence="5">Acyl-CoA synthetase</fullName>
    </recommendedName>
</protein>
<sequence>MLREFTYPDITVVTDRDTIYSFLSARAQKNPDEPLAAYLKGKNRDWEYVTAAQMLDAVQKTARGLIALGVKKADTVLIYAPTSYQWGVVDFACAAVGAVSVPVYDTDSSGQVENIVSETHPAIAFTAGEERAQILERLRANSANSVQYVFNLETDGLDAIEDWGTGVSQDRLDEAVNAVTGSDIATIVYTSGSTGKPKGAMLSNTNFAHIVVNGPNILPHMLNGDPTRLLLFLPLAHCFARYIQYSTIFSDRGVVAYLSDVKHLLSDMRTFKPSYLLGVPRVFEKVYNAASQKAGAGVKGRIFANAVKHFTQWSRDEEAGKKHTLHERSRHVFYERAVGDSVRSAMGGKLHFLACGGAPVNIDLAHFFHGIDGITFIQGYGMTETAAPCVINSEIHNRVGSAGMVAPGFSCRLADDDELEIKGPSVFVGYLNDPERTDEVFDGAGHEWLRTGDLAEIDDDGFIYIVGRKKDVIITAGGKNVSPAPMEDIIKTCPIVSQAVVIGDGRPFISALVTLDPDMLETWLTGQGRNGQVTVETAGSDDAVRSYIQEYIDRANSTVSRAESVRKFIVIPNDFSQDDKTLTPSMKVVRGEVMKKYQDIIDNDIYAPKPSSMPKAPTAKIMEAADTVSESTQRSFKQVQEKIDPIWNKARDTLTETVPKYVKLTRDSAKDASASGTSAADGDSAEASGSAPQDISKTGK</sequence>
<evidence type="ECO:0000259" key="7">
    <source>
        <dbReference type="Pfam" id="PF00501"/>
    </source>
</evidence>
<dbReference type="OrthoDB" id="5240489at2"/>
<evidence type="ECO:0000256" key="4">
    <source>
        <dbReference type="ARBA" id="ARBA00023098"/>
    </source>
</evidence>
<organism evidence="8 9">
    <name type="scientific">Scardovia wiggsiae F0424</name>
    <dbReference type="NCBI Taxonomy" id="857290"/>
    <lineage>
        <taxon>Bacteria</taxon>
        <taxon>Bacillati</taxon>
        <taxon>Actinomycetota</taxon>
        <taxon>Actinomycetes</taxon>
        <taxon>Bifidobacteriales</taxon>
        <taxon>Bifidobacteriaceae</taxon>
        <taxon>Scardovia</taxon>
    </lineage>
</organism>
<evidence type="ECO:0000256" key="5">
    <source>
        <dbReference type="ARBA" id="ARBA00032875"/>
    </source>
</evidence>
<keyword evidence="9" id="KW-1185">Reference proteome</keyword>
<dbReference type="InterPro" id="IPR000873">
    <property type="entry name" value="AMP-dep_synth/lig_dom"/>
</dbReference>
<dbReference type="PROSITE" id="PS00455">
    <property type="entry name" value="AMP_BINDING"/>
    <property type="match status" value="1"/>
</dbReference>
<keyword evidence="4" id="KW-0443">Lipid metabolism</keyword>
<comment type="caution">
    <text evidence="8">The sequence shown here is derived from an EMBL/GenBank/DDBJ whole genome shotgun (WGS) entry which is preliminary data.</text>
</comment>
<name>J0X0K8_9BIFI</name>
<evidence type="ECO:0000256" key="3">
    <source>
        <dbReference type="ARBA" id="ARBA00022832"/>
    </source>
</evidence>
<dbReference type="AlphaFoldDB" id="J0X0K8"/>
<evidence type="ECO:0000256" key="2">
    <source>
        <dbReference type="ARBA" id="ARBA00022598"/>
    </source>
</evidence>
<dbReference type="InterPro" id="IPR042099">
    <property type="entry name" value="ANL_N_sf"/>
</dbReference>
<feature type="domain" description="AMP-dependent synthetase/ligase" evidence="7">
    <location>
        <begin position="25"/>
        <end position="431"/>
    </location>
</feature>
<dbReference type="Gene3D" id="3.40.50.12780">
    <property type="entry name" value="N-terminal domain of ligase-like"/>
    <property type="match status" value="1"/>
</dbReference>
<dbReference type="Proteomes" id="UP000006415">
    <property type="component" value="Unassembled WGS sequence"/>
</dbReference>
<dbReference type="Pfam" id="PF23562">
    <property type="entry name" value="AMP-binding_C_3"/>
    <property type="match status" value="1"/>
</dbReference>
<dbReference type="STRING" id="857290.HMPREF9156_00163"/>
<feature type="region of interest" description="Disordered" evidence="6">
    <location>
        <begin position="666"/>
        <end position="700"/>
    </location>
</feature>
<accession>J0X0K8</accession>
<reference evidence="8 9" key="1">
    <citation type="submission" date="2012-01" db="EMBL/GenBank/DDBJ databases">
        <title>The Genome Sequence of Scardovia wiggsiae F0424.</title>
        <authorList>
            <consortium name="The Broad Institute Genome Sequencing Platform"/>
            <person name="Earl A."/>
            <person name="Ward D."/>
            <person name="Feldgarden M."/>
            <person name="Gevers D."/>
            <person name="Izard J."/>
            <person name="Ganesan A."/>
            <person name="Baranova O.V."/>
            <person name="Blanton J.M."/>
            <person name="Tanner A.C."/>
            <person name="Mathney J."/>
            <person name="Dewhirst F.E."/>
            <person name="Young S.K."/>
            <person name="Zeng Q."/>
            <person name="Gargeya S."/>
            <person name="Fitzgerald M."/>
            <person name="Haas B."/>
            <person name="Abouelleil A."/>
            <person name="Alvarado L."/>
            <person name="Arachchi H.M."/>
            <person name="Berlin A."/>
            <person name="Chapman S.B."/>
            <person name="Gearin G."/>
            <person name="Goldberg J."/>
            <person name="Griggs A."/>
            <person name="Gujja S."/>
            <person name="Hansen M."/>
            <person name="Heiman D."/>
            <person name="Howarth C."/>
            <person name="Larimer J."/>
            <person name="Lui A."/>
            <person name="MacDonald P.J.P."/>
            <person name="McCowen C."/>
            <person name="Montmayeur A."/>
            <person name="Murphy C."/>
            <person name="Neiman D."/>
            <person name="Pearson M."/>
            <person name="Priest M."/>
            <person name="Roberts A."/>
            <person name="Saif S."/>
            <person name="Shea T."/>
            <person name="Sisk P."/>
            <person name="Stolte C."/>
            <person name="Sykes S."/>
            <person name="Wortman J."/>
            <person name="Nusbaum C."/>
            <person name="Birren B."/>
        </authorList>
    </citation>
    <scope>NUCLEOTIDE SEQUENCE [LARGE SCALE GENOMIC DNA]</scope>
    <source>
        <strain evidence="8 9">F0424</strain>
    </source>
</reference>
<dbReference type="HOGENOM" id="CLU_000022_45_5_11"/>
<dbReference type="SUPFAM" id="SSF56801">
    <property type="entry name" value="Acetyl-CoA synthetase-like"/>
    <property type="match status" value="1"/>
</dbReference>
<dbReference type="GO" id="GO:0004467">
    <property type="term" value="F:long-chain fatty acid-CoA ligase activity"/>
    <property type="evidence" value="ECO:0007669"/>
    <property type="project" value="TreeGrafter"/>
</dbReference>
<gene>
    <name evidence="8" type="ORF">HMPREF9156_00163</name>
</gene>
<dbReference type="InterPro" id="IPR020845">
    <property type="entry name" value="AMP-binding_CS"/>
</dbReference>
<evidence type="ECO:0000313" key="8">
    <source>
        <dbReference type="EMBL" id="EJD65399.1"/>
    </source>
</evidence>
<dbReference type="PANTHER" id="PTHR43272">
    <property type="entry name" value="LONG-CHAIN-FATTY-ACID--COA LIGASE"/>
    <property type="match status" value="1"/>
</dbReference>
<dbReference type="GO" id="GO:0016020">
    <property type="term" value="C:membrane"/>
    <property type="evidence" value="ECO:0007669"/>
    <property type="project" value="TreeGrafter"/>
</dbReference>
<proteinExistence type="inferred from homology"/>
<comment type="similarity">
    <text evidence="1">Belongs to the ATP-dependent AMP-binding enzyme family.</text>
</comment>
<evidence type="ECO:0000256" key="1">
    <source>
        <dbReference type="ARBA" id="ARBA00006432"/>
    </source>
</evidence>
<dbReference type="Pfam" id="PF00501">
    <property type="entry name" value="AMP-binding"/>
    <property type="match status" value="1"/>
</dbReference>
<keyword evidence="2" id="KW-0436">Ligase</keyword>
<evidence type="ECO:0000256" key="6">
    <source>
        <dbReference type="SAM" id="MobiDB-lite"/>
    </source>
</evidence>
<feature type="compositionally biased region" description="Low complexity" evidence="6">
    <location>
        <begin position="671"/>
        <end position="691"/>
    </location>
</feature>
<dbReference type="RefSeq" id="WP_007147231.1">
    <property type="nucleotide sequence ID" value="NZ_AKCI01000001.1"/>
</dbReference>
<dbReference type="CDD" id="cd05907">
    <property type="entry name" value="VL_LC_FACS_like"/>
    <property type="match status" value="1"/>
</dbReference>
<dbReference type="PANTHER" id="PTHR43272:SF32">
    <property type="entry name" value="AMP-DEPENDENT SYNTHETASE_LIGASE DOMAIN-CONTAINING PROTEIN"/>
    <property type="match status" value="1"/>
</dbReference>
<evidence type="ECO:0000313" key="9">
    <source>
        <dbReference type="Proteomes" id="UP000006415"/>
    </source>
</evidence>
<dbReference type="EMBL" id="AGZS01000001">
    <property type="protein sequence ID" value="EJD65399.1"/>
    <property type="molecule type" value="Genomic_DNA"/>
</dbReference>
<keyword evidence="3" id="KW-0276">Fatty acid metabolism</keyword>
<dbReference type="eggNOG" id="COG1022">
    <property type="taxonomic scope" value="Bacteria"/>
</dbReference>